<dbReference type="Pfam" id="PF04616">
    <property type="entry name" value="Glyco_hydro_43"/>
    <property type="match status" value="1"/>
</dbReference>
<keyword evidence="9" id="KW-1185">Reference proteome</keyword>
<reference evidence="8 9" key="2">
    <citation type="submission" date="2012-02" db="EMBL/GenBank/DDBJ databases">
        <title>Improved High-Quality Draft sequence of Eubacterium cellulosolvens 6.</title>
        <authorList>
            <consortium name="US DOE Joint Genome Institute"/>
            <person name="Lucas S."/>
            <person name="Han J."/>
            <person name="Lapidus A."/>
            <person name="Cheng J.-F."/>
            <person name="Goodwin L."/>
            <person name="Pitluck S."/>
            <person name="Peters L."/>
            <person name="Mikhailova N."/>
            <person name="Gu W."/>
            <person name="Detter J.C."/>
            <person name="Han C."/>
            <person name="Tapia R."/>
            <person name="Land M."/>
            <person name="Hauser L."/>
            <person name="Kyrpides N."/>
            <person name="Ivanova N."/>
            <person name="Pagani I."/>
            <person name="Johnson E."/>
            <person name="Mukhopadhyay B."/>
            <person name="Anderson I."/>
            <person name="Woyke T."/>
        </authorList>
    </citation>
    <scope>NUCLEOTIDE SEQUENCE [LARGE SCALE GENOMIC DNA]</scope>
    <source>
        <strain evidence="8 9">6</strain>
    </source>
</reference>
<name>I5AU38_EUBC6</name>
<dbReference type="Gene3D" id="2.115.10.20">
    <property type="entry name" value="Glycosyl hydrolase domain, family 43"/>
    <property type="match status" value="1"/>
</dbReference>
<dbReference type="GO" id="GO:0004553">
    <property type="term" value="F:hydrolase activity, hydrolyzing O-glycosyl compounds"/>
    <property type="evidence" value="ECO:0007669"/>
    <property type="project" value="InterPro"/>
</dbReference>
<dbReference type="eggNOG" id="COG3534">
    <property type="taxonomic scope" value="Bacteria"/>
</dbReference>
<reference evidence="8 9" key="1">
    <citation type="submission" date="2010-08" db="EMBL/GenBank/DDBJ databases">
        <authorList>
            <consortium name="US DOE Joint Genome Institute (JGI-PGF)"/>
            <person name="Lucas S."/>
            <person name="Copeland A."/>
            <person name="Lapidus A."/>
            <person name="Cheng J.-F."/>
            <person name="Bruce D."/>
            <person name="Goodwin L."/>
            <person name="Pitluck S."/>
            <person name="Land M.L."/>
            <person name="Hauser L."/>
            <person name="Chang Y.-J."/>
            <person name="Anderson I.J."/>
            <person name="Johnson E."/>
            <person name="Mulhopadhyay B."/>
            <person name="Kyrpides N."/>
            <person name="Woyke T.J."/>
        </authorList>
    </citation>
    <scope>NUCLEOTIDE SEQUENCE [LARGE SCALE GENOMIC DNA]</scope>
    <source>
        <strain evidence="8 9">6</strain>
    </source>
</reference>
<dbReference type="STRING" id="633697.EubceDRAFT1_1516"/>
<dbReference type="Proteomes" id="UP000005753">
    <property type="component" value="Chromosome"/>
</dbReference>
<evidence type="ECO:0000256" key="7">
    <source>
        <dbReference type="RuleBase" id="RU361187"/>
    </source>
</evidence>
<evidence type="ECO:0000313" key="8">
    <source>
        <dbReference type="EMBL" id="EIM57311.1"/>
    </source>
</evidence>
<evidence type="ECO:0000256" key="4">
    <source>
        <dbReference type="ARBA" id="ARBA00023277"/>
    </source>
</evidence>
<dbReference type="AlphaFoldDB" id="I5AU38"/>
<keyword evidence="5 7" id="KW-0326">Glycosidase</keyword>
<evidence type="ECO:0000313" key="9">
    <source>
        <dbReference type="Proteomes" id="UP000005753"/>
    </source>
</evidence>
<evidence type="ECO:0000256" key="3">
    <source>
        <dbReference type="ARBA" id="ARBA00022801"/>
    </source>
</evidence>
<sequence>MRLRLNAIAAKKARIFMKSGNTTMKKQAYNPYLPLNEYIPDAEPHVFGDRIYIYGSHDKENGETFCMRPYTVWSAPVTDLSDWSCAETVYDQSEDPLYNSETEMIYTYAPDVVQGNDGRFYMYYCMSGRDGHGGYTNPISVAVSDKPDGTFHYLGIVRDRNGLPLMRYVCFDPAVINDNGTIRLYYGTYYASHEKMPARMREKTESSMFGRTVEEIREAKAWTSEDGRSFSAGISGAIHVELEDDMLTARTVPVRIDDDEFRKSGHAFFEGSSIRRICFMPDGTAAAAGQIGGSVDDSNSLYYFIYSSDKNDELCYATSRYPDRDFVFGGTIVSAGDVGFEGRKPKHRLNHTGTTHGSIEWINHQWYVFYHRLTNQSDYCRQGCAEAIEIGMDGSIEQVEVTSCGLHDGPLDGGVNGPVTYPAAICCNLTNGRMRHGSNSKKAYAAPKIMCQKELYHTDAVDEGKAVHGERGDGYERFVGQIANGTLIGYKYFQFAKGDVTLTVSMRGRGGGQLYVTTGFDGEAKEVIDLTDSAAWKKYTVSWDQEAGVAPLYFMYSGRGNYEFLEFTLG</sequence>
<gene>
    <name evidence="8" type="ORF">EubceDRAFT1_1516</name>
</gene>
<evidence type="ECO:0000256" key="6">
    <source>
        <dbReference type="PIRSR" id="PIRSR606710-2"/>
    </source>
</evidence>
<dbReference type="InterPro" id="IPR006710">
    <property type="entry name" value="Glyco_hydro_43"/>
</dbReference>
<keyword evidence="3 7" id="KW-0378">Hydrolase</keyword>
<dbReference type="HOGENOM" id="CLU_009397_11_0_9"/>
<dbReference type="PANTHER" id="PTHR43772">
    <property type="entry name" value="ENDO-1,4-BETA-XYLANASE"/>
    <property type="match status" value="1"/>
</dbReference>
<organism evidence="8 9">
    <name type="scientific">Eubacterium cellulosolvens (strain ATCC 43171 / JCM 9499 / 6)</name>
    <name type="common">Cillobacterium cellulosolvens</name>
    <dbReference type="NCBI Taxonomy" id="633697"/>
    <lineage>
        <taxon>Bacteria</taxon>
        <taxon>Bacillati</taxon>
        <taxon>Bacillota</taxon>
        <taxon>Clostridia</taxon>
        <taxon>Eubacteriales</taxon>
        <taxon>Eubacteriaceae</taxon>
        <taxon>Eubacterium</taxon>
    </lineage>
</organism>
<evidence type="ECO:0000256" key="2">
    <source>
        <dbReference type="ARBA" id="ARBA00022651"/>
    </source>
</evidence>
<feature type="site" description="Important for catalytic activity, responsible for pKa modulation of the active site Glu and correct orientation of both the proton donor and substrate" evidence="6">
    <location>
        <position position="172"/>
    </location>
</feature>
<dbReference type="SUPFAM" id="SSF75005">
    <property type="entry name" value="Arabinanase/levansucrase/invertase"/>
    <property type="match status" value="1"/>
</dbReference>
<dbReference type="EMBL" id="CM001487">
    <property type="protein sequence ID" value="EIM57311.1"/>
    <property type="molecule type" value="Genomic_DNA"/>
</dbReference>
<dbReference type="PANTHER" id="PTHR43772:SF2">
    <property type="entry name" value="PUTATIVE (AFU_ORTHOLOGUE AFUA_2G04480)-RELATED"/>
    <property type="match status" value="1"/>
</dbReference>
<dbReference type="GO" id="GO:0045493">
    <property type="term" value="P:xylan catabolic process"/>
    <property type="evidence" value="ECO:0007669"/>
    <property type="project" value="UniProtKB-KW"/>
</dbReference>
<dbReference type="Gene3D" id="2.60.120.260">
    <property type="entry name" value="Galactose-binding domain-like"/>
    <property type="match status" value="1"/>
</dbReference>
<dbReference type="InterPro" id="IPR023296">
    <property type="entry name" value="Glyco_hydro_beta-prop_sf"/>
</dbReference>
<evidence type="ECO:0000256" key="5">
    <source>
        <dbReference type="ARBA" id="ARBA00023295"/>
    </source>
</evidence>
<evidence type="ECO:0000256" key="1">
    <source>
        <dbReference type="ARBA" id="ARBA00009865"/>
    </source>
</evidence>
<keyword evidence="4" id="KW-0119">Carbohydrate metabolism</keyword>
<keyword evidence="2" id="KW-0624">Polysaccharide degradation</keyword>
<proteinExistence type="inferred from homology"/>
<protein>
    <submittedName>
        <fullName evidence="8">Glycosyl hydrolase family 43</fullName>
    </submittedName>
</protein>
<keyword evidence="2" id="KW-0858">Xylan degradation</keyword>
<comment type="similarity">
    <text evidence="1 7">Belongs to the glycosyl hydrolase 43 family.</text>
</comment>
<dbReference type="OrthoDB" id="9801455at2"/>
<accession>I5AU38</accession>
<dbReference type="InterPro" id="IPR052176">
    <property type="entry name" value="Glycosyl_Hydrlase_43_Enz"/>
</dbReference>